<dbReference type="Proteomes" id="UP000225706">
    <property type="component" value="Unassembled WGS sequence"/>
</dbReference>
<organism evidence="2 3">
    <name type="scientific">Stylophora pistillata</name>
    <name type="common">Smooth cauliflower coral</name>
    <dbReference type="NCBI Taxonomy" id="50429"/>
    <lineage>
        <taxon>Eukaryota</taxon>
        <taxon>Metazoa</taxon>
        <taxon>Cnidaria</taxon>
        <taxon>Anthozoa</taxon>
        <taxon>Hexacorallia</taxon>
        <taxon>Scleractinia</taxon>
        <taxon>Astrocoeniina</taxon>
        <taxon>Pocilloporidae</taxon>
        <taxon>Stylophora</taxon>
    </lineage>
</organism>
<feature type="compositionally biased region" description="Polar residues" evidence="1">
    <location>
        <begin position="218"/>
        <end position="229"/>
    </location>
</feature>
<dbReference type="PANTHER" id="PTHR47331:SF1">
    <property type="entry name" value="GAG-LIKE PROTEIN"/>
    <property type="match status" value="1"/>
</dbReference>
<dbReference type="EMBL" id="LSMT01000261">
    <property type="protein sequence ID" value="PFX21826.1"/>
    <property type="molecule type" value="Genomic_DNA"/>
</dbReference>
<comment type="caution">
    <text evidence="2">The sequence shown here is derived from an EMBL/GenBank/DDBJ whole genome shotgun (WGS) entry which is preliminary data.</text>
</comment>
<evidence type="ECO:0008006" key="4">
    <source>
        <dbReference type="Google" id="ProtNLM"/>
    </source>
</evidence>
<keyword evidence="3" id="KW-1185">Reference proteome</keyword>
<dbReference type="Pfam" id="PF05380">
    <property type="entry name" value="Peptidase_A17"/>
    <property type="match status" value="1"/>
</dbReference>
<proteinExistence type="predicted"/>
<dbReference type="STRING" id="50429.A0A2B4RXD9"/>
<feature type="compositionally biased region" description="Basic and acidic residues" evidence="1">
    <location>
        <begin position="836"/>
        <end position="865"/>
    </location>
</feature>
<evidence type="ECO:0000313" key="2">
    <source>
        <dbReference type="EMBL" id="PFX21826.1"/>
    </source>
</evidence>
<dbReference type="InterPro" id="IPR008042">
    <property type="entry name" value="Retrotrans_Pao"/>
</dbReference>
<reference evidence="3" key="1">
    <citation type="journal article" date="2017" name="bioRxiv">
        <title>Comparative analysis of the genomes of Stylophora pistillata and Acropora digitifera provides evidence for extensive differences between species of corals.</title>
        <authorList>
            <person name="Voolstra C.R."/>
            <person name="Li Y."/>
            <person name="Liew Y.J."/>
            <person name="Baumgarten S."/>
            <person name="Zoccola D."/>
            <person name="Flot J.-F."/>
            <person name="Tambutte S."/>
            <person name="Allemand D."/>
            <person name="Aranda M."/>
        </authorList>
    </citation>
    <scope>NUCLEOTIDE SEQUENCE [LARGE SCALE GENOMIC DNA]</scope>
</reference>
<feature type="region of interest" description="Disordered" evidence="1">
    <location>
        <begin position="781"/>
        <end position="901"/>
    </location>
</feature>
<feature type="compositionally biased region" description="Basic and acidic residues" evidence="1">
    <location>
        <begin position="261"/>
        <end position="271"/>
    </location>
</feature>
<evidence type="ECO:0000313" key="3">
    <source>
        <dbReference type="Proteomes" id="UP000225706"/>
    </source>
</evidence>
<gene>
    <name evidence="2" type="ORF">AWC38_SpisGene13688</name>
</gene>
<feature type="compositionally biased region" description="Basic and acidic residues" evidence="1">
    <location>
        <begin position="781"/>
        <end position="790"/>
    </location>
</feature>
<evidence type="ECO:0000256" key="1">
    <source>
        <dbReference type="SAM" id="MobiDB-lite"/>
    </source>
</evidence>
<feature type="region of interest" description="Disordered" evidence="1">
    <location>
        <begin position="215"/>
        <end position="271"/>
    </location>
</feature>
<dbReference type="OrthoDB" id="5983040at2759"/>
<dbReference type="PANTHER" id="PTHR47331">
    <property type="entry name" value="PHD-TYPE DOMAIN-CONTAINING PROTEIN"/>
    <property type="match status" value="1"/>
</dbReference>
<feature type="compositionally biased region" description="Polar residues" evidence="1">
    <location>
        <begin position="247"/>
        <end position="257"/>
    </location>
</feature>
<feature type="compositionally biased region" description="Basic and acidic residues" evidence="1">
    <location>
        <begin position="800"/>
        <end position="829"/>
    </location>
</feature>
<name>A0A2B4RXD9_STYPI</name>
<sequence length="901" mass="101559">MDSLELRKKTVEGAAHERLLHLKRSRSGSKAVLTRRQRELIELMKNSDNVDQVRAKFLEFELAMRNLYEAHDKYHAELIDGSVIRDSIEYFESVKRVGTAVFQSFDALLQSAEFKLQEEFDLAISLHPEDSISNIGSVISKSTASSRRQGYKTARALLKDRYSQNYKIATAPIDQGTKSPQIKADDGPALQREVTVGDIGELFEAKARIANHPVFGNIYSNGDKNTAAGTGSKRRHKKPSKEDKGSAFTTHGTTPESPTDPPKDDSERESHWLSRCQLFRGKSVDERISFSSNTDNEEQNDRARSCFTEVVACEGTSGATGAGASATGLAIVPVNVRAKGNAKMVQTYAFVDPGSNTTFCNDKLIERLGTTGRKATLSLTTMDSDNVKSESLVVSLEVSDLQVRNVVELSDFSSQVKLSVTLDDIVVQSDVERWLYLKDIDLPCIDADVELLVGRDVPKALEPQGVQRSEDGGPYAVRTLLGWSINGPLGRPSKSSRTTNRIQFHVLLDQQFAPFCEMEFNDSQFNIEKGLSQDDKRALAMMEESAEFRDGHYEIVLPWKVFPPDLPNNKMICKRRLGLLKKRLSVPMSERAGSVKELVLENLPVERALGIHWDVQSDTFRFKIVVKDRLPTRRGIISVISSIYNPLGFIAPLILPAKAILRDLCQKGLDWDDRIPHEDLAGWQDWMRELLKLEQFAVERCLKRKNFGCIVSSQLHNFSDASSEGYGAVSYLRVVNEAKDVPCAFLMGKSRQTPQKSVTIPRLELSAAVVATRLNRMVRHEPDVAVDERGGGGGGKRRRRSEEEERGGKRRKEVERGGKRRNEEEERGGGMRRRRRNEEVERGGKRRKEVERGGKRRNEEEERGGGMRRRRRNEEVERGGKRRKEVERGGKRRNEEDEEEE</sequence>
<protein>
    <recommendedName>
        <fullName evidence="4">Peptidase aspartic putative domain-containing protein</fullName>
    </recommendedName>
</protein>
<dbReference type="AlphaFoldDB" id="A0A2B4RXD9"/>
<feature type="compositionally biased region" description="Basic and acidic residues" evidence="1">
    <location>
        <begin position="872"/>
        <end position="895"/>
    </location>
</feature>
<accession>A0A2B4RXD9</accession>